<sequence>MSISAMPSTEKNRIAAQMATLRKPGSPKLAAGIQSNTGSLVLLVCCVPVQSAPSAERSLCSSLSDLTETLRNDELEPQISDRTTEPGQQGASMGEPTPERFT</sequence>
<keyword evidence="2" id="KW-1185">Reference proteome</keyword>
<reference evidence="1" key="2">
    <citation type="submission" date="2022-08" db="UniProtKB">
        <authorList>
            <consortium name="EnsemblMetazoa"/>
        </authorList>
    </citation>
    <scope>IDENTIFICATION</scope>
    <source>
        <strain evidence="1">STECLA/ALBI9_A</strain>
    </source>
</reference>
<evidence type="ECO:0000313" key="2">
    <source>
        <dbReference type="Proteomes" id="UP000069272"/>
    </source>
</evidence>
<dbReference type="AlphaFoldDB" id="A0A182FXM3"/>
<organism evidence="1 2">
    <name type="scientific">Anopheles albimanus</name>
    <name type="common">New world malaria mosquito</name>
    <dbReference type="NCBI Taxonomy" id="7167"/>
    <lineage>
        <taxon>Eukaryota</taxon>
        <taxon>Metazoa</taxon>
        <taxon>Ecdysozoa</taxon>
        <taxon>Arthropoda</taxon>
        <taxon>Hexapoda</taxon>
        <taxon>Insecta</taxon>
        <taxon>Pterygota</taxon>
        <taxon>Neoptera</taxon>
        <taxon>Endopterygota</taxon>
        <taxon>Diptera</taxon>
        <taxon>Nematocera</taxon>
        <taxon>Culicoidea</taxon>
        <taxon>Culicidae</taxon>
        <taxon>Anophelinae</taxon>
        <taxon>Anopheles</taxon>
    </lineage>
</organism>
<proteinExistence type="predicted"/>
<protein>
    <submittedName>
        <fullName evidence="1">Uncharacterized protein</fullName>
    </submittedName>
</protein>
<reference evidence="1 2" key="1">
    <citation type="journal article" date="2017" name="G3 (Bethesda)">
        <title>The Physical Genome Mapping of Anopheles albimanus Corrected Scaffold Misassemblies and Identified Interarm Rearrangements in Genus Anopheles.</title>
        <authorList>
            <person name="Artemov G.N."/>
            <person name="Peery A.N."/>
            <person name="Jiang X."/>
            <person name="Tu Z."/>
            <person name="Stegniy V.N."/>
            <person name="Sharakhova M.V."/>
            <person name="Sharakhov I.V."/>
        </authorList>
    </citation>
    <scope>NUCLEOTIDE SEQUENCE [LARGE SCALE GENOMIC DNA]</scope>
    <source>
        <strain evidence="1 2">ALBI9_A</strain>
    </source>
</reference>
<accession>A0A182FXM3</accession>
<dbReference type="EnsemblMetazoa" id="AALB014391-RA">
    <property type="protein sequence ID" value="AALB014391-PA"/>
    <property type="gene ID" value="AALB014391"/>
</dbReference>
<dbReference type="Proteomes" id="UP000069272">
    <property type="component" value="Chromosome 3R"/>
</dbReference>
<evidence type="ECO:0000313" key="1">
    <source>
        <dbReference type="EnsemblMetazoa" id="AALB014391-PA"/>
    </source>
</evidence>
<dbReference type="VEuPathDB" id="VectorBase:AALB014391"/>
<name>A0A182FXM3_ANOAL</name>